<dbReference type="PRINTS" id="PR00598">
    <property type="entry name" value="HTHMARR"/>
</dbReference>
<keyword evidence="2" id="KW-0238">DNA-binding</keyword>
<feature type="domain" description="HTH marR-type" evidence="4">
    <location>
        <begin position="6"/>
        <end position="138"/>
    </location>
</feature>
<dbReference type="InterPro" id="IPR011991">
    <property type="entry name" value="ArsR-like_HTH"/>
</dbReference>
<gene>
    <name evidence="5" type="ORF">BJ998_006828</name>
</gene>
<dbReference type="InterPro" id="IPR036390">
    <property type="entry name" value="WH_DNA-bd_sf"/>
</dbReference>
<dbReference type="EMBL" id="JACHIR010000001">
    <property type="protein sequence ID" value="MBB5895632.1"/>
    <property type="molecule type" value="Genomic_DNA"/>
</dbReference>
<dbReference type="CDD" id="cd00090">
    <property type="entry name" value="HTH_ARSR"/>
    <property type="match status" value="1"/>
</dbReference>
<dbReference type="Gene3D" id="1.10.10.10">
    <property type="entry name" value="Winged helix-like DNA-binding domain superfamily/Winged helix DNA-binding domain"/>
    <property type="match status" value="1"/>
</dbReference>
<keyword evidence="1" id="KW-0805">Transcription regulation</keyword>
<protein>
    <submittedName>
        <fullName evidence="5">MarR family transcriptional regulator for hemolysin</fullName>
    </submittedName>
</protein>
<dbReference type="SUPFAM" id="SSF46785">
    <property type="entry name" value="Winged helix' DNA-binding domain"/>
    <property type="match status" value="1"/>
</dbReference>
<organism evidence="5 6">
    <name type="scientific">Kutzneria kofuensis</name>
    <dbReference type="NCBI Taxonomy" id="103725"/>
    <lineage>
        <taxon>Bacteria</taxon>
        <taxon>Bacillati</taxon>
        <taxon>Actinomycetota</taxon>
        <taxon>Actinomycetes</taxon>
        <taxon>Pseudonocardiales</taxon>
        <taxon>Pseudonocardiaceae</taxon>
        <taxon>Kutzneria</taxon>
    </lineage>
</organism>
<dbReference type="RefSeq" id="WP_184867398.1">
    <property type="nucleotide sequence ID" value="NZ_BAAAWY010000098.1"/>
</dbReference>
<dbReference type="SMART" id="SM00347">
    <property type="entry name" value="HTH_MARR"/>
    <property type="match status" value="1"/>
</dbReference>
<evidence type="ECO:0000256" key="1">
    <source>
        <dbReference type="ARBA" id="ARBA00023015"/>
    </source>
</evidence>
<evidence type="ECO:0000313" key="6">
    <source>
        <dbReference type="Proteomes" id="UP000585638"/>
    </source>
</evidence>
<dbReference type="InterPro" id="IPR036388">
    <property type="entry name" value="WH-like_DNA-bd_sf"/>
</dbReference>
<dbReference type="PANTHER" id="PTHR42756">
    <property type="entry name" value="TRANSCRIPTIONAL REGULATOR, MARR"/>
    <property type="match status" value="1"/>
</dbReference>
<proteinExistence type="predicted"/>
<dbReference type="GO" id="GO:0003677">
    <property type="term" value="F:DNA binding"/>
    <property type="evidence" value="ECO:0007669"/>
    <property type="project" value="UniProtKB-KW"/>
</dbReference>
<keyword evidence="3" id="KW-0804">Transcription</keyword>
<dbReference type="GO" id="GO:0003700">
    <property type="term" value="F:DNA-binding transcription factor activity"/>
    <property type="evidence" value="ECO:0007669"/>
    <property type="project" value="InterPro"/>
</dbReference>
<dbReference type="InterPro" id="IPR000835">
    <property type="entry name" value="HTH_MarR-typ"/>
</dbReference>
<name>A0A7W9KNB3_9PSEU</name>
<evidence type="ECO:0000313" key="5">
    <source>
        <dbReference type="EMBL" id="MBB5895632.1"/>
    </source>
</evidence>
<comment type="caution">
    <text evidence="5">The sequence shown here is derived from an EMBL/GenBank/DDBJ whole genome shotgun (WGS) entry which is preliminary data.</text>
</comment>
<sequence length="146" mass="16164">MGRPHQPPIGLAVARVARTLSRAFEDALAAAGSSQSAWLVLLQLKINPGATQRDLAEALELREATMTHHLSGMERDGLITRRRDPANRRVHQIELTDEGEQAFHRLRKAATEFDERLRRGIPPERLAELGDTLALLAANVQAEANH</sequence>
<evidence type="ECO:0000259" key="4">
    <source>
        <dbReference type="PROSITE" id="PS50995"/>
    </source>
</evidence>
<keyword evidence="6" id="KW-1185">Reference proteome</keyword>
<evidence type="ECO:0000256" key="3">
    <source>
        <dbReference type="ARBA" id="ARBA00023163"/>
    </source>
</evidence>
<dbReference type="Proteomes" id="UP000585638">
    <property type="component" value="Unassembled WGS sequence"/>
</dbReference>
<reference evidence="5 6" key="1">
    <citation type="submission" date="2020-08" db="EMBL/GenBank/DDBJ databases">
        <title>Sequencing the genomes of 1000 actinobacteria strains.</title>
        <authorList>
            <person name="Klenk H.-P."/>
        </authorList>
    </citation>
    <scope>NUCLEOTIDE SEQUENCE [LARGE SCALE GENOMIC DNA]</scope>
    <source>
        <strain evidence="5 6">DSM 43851</strain>
    </source>
</reference>
<dbReference type="AlphaFoldDB" id="A0A7W9KNB3"/>
<dbReference type="PANTHER" id="PTHR42756:SF1">
    <property type="entry name" value="TRANSCRIPTIONAL REPRESSOR OF EMRAB OPERON"/>
    <property type="match status" value="1"/>
</dbReference>
<accession>A0A7W9KNB3</accession>
<evidence type="ECO:0000256" key="2">
    <source>
        <dbReference type="ARBA" id="ARBA00023125"/>
    </source>
</evidence>
<dbReference type="Pfam" id="PF01047">
    <property type="entry name" value="MarR"/>
    <property type="match status" value="1"/>
</dbReference>
<dbReference type="PROSITE" id="PS50995">
    <property type="entry name" value="HTH_MARR_2"/>
    <property type="match status" value="1"/>
</dbReference>